<dbReference type="VEuPathDB" id="VectorBase:AMIN014133"/>
<keyword evidence="2" id="KW-1185">Reference proteome</keyword>
<name>A0A182WN32_9DIPT</name>
<dbReference type="AlphaFoldDB" id="A0A182WN32"/>
<dbReference type="EnsemblMetazoa" id="AMIN014133-RB">
    <property type="protein sequence ID" value="AMIN014133-PB"/>
    <property type="gene ID" value="AMIN014133"/>
</dbReference>
<reference evidence="2" key="1">
    <citation type="submission" date="2013-03" db="EMBL/GenBank/DDBJ databases">
        <title>The Genome Sequence of Anopheles minimus MINIMUS1.</title>
        <authorList>
            <consortium name="The Broad Institute Genomics Platform"/>
            <person name="Neafsey D.E."/>
            <person name="Walton C."/>
            <person name="Walker B."/>
            <person name="Young S.K."/>
            <person name="Zeng Q."/>
            <person name="Gargeya S."/>
            <person name="Fitzgerald M."/>
            <person name="Haas B."/>
            <person name="Abouelleil A."/>
            <person name="Allen A.W."/>
            <person name="Alvarado L."/>
            <person name="Arachchi H.M."/>
            <person name="Berlin A.M."/>
            <person name="Chapman S.B."/>
            <person name="Gainer-Dewar J."/>
            <person name="Goldberg J."/>
            <person name="Griggs A."/>
            <person name="Gujja S."/>
            <person name="Hansen M."/>
            <person name="Howarth C."/>
            <person name="Imamovic A."/>
            <person name="Ireland A."/>
            <person name="Larimer J."/>
            <person name="McCowan C."/>
            <person name="Murphy C."/>
            <person name="Pearson M."/>
            <person name="Poon T.W."/>
            <person name="Priest M."/>
            <person name="Roberts A."/>
            <person name="Saif S."/>
            <person name="Shea T."/>
            <person name="Sisk P."/>
            <person name="Sykes S."/>
            <person name="Wortman J."/>
            <person name="Nusbaum C."/>
            <person name="Birren B."/>
        </authorList>
    </citation>
    <scope>NUCLEOTIDE SEQUENCE [LARGE SCALE GENOMIC DNA]</scope>
    <source>
        <strain evidence="2">MINIMUS1</strain>
    </source>
</reference>
<accession>A0A182WN32</accession>
<proteinExistence type="predicted"/>
<reference evidence="1" key="2">
    <citation type="submission" date="2020-05" db="UniProtKB">
        <authorList>
            <consortium name="EnsemblMetazoa"/>
        </authorList>
    </citation>
    <scope>IDENTIFICATION</scope>
    <source>
        <strain evidence="1">MINIMUS1</strain>
    </source>
</reference>
<evidence type="ECO:0000313" key="2">
    <source>
        <dbReference type="Proteomes" id="UP000075920"/>
    </source>
</evidence>
<sequence>ARKICQTSGEGHVETWERRLPSSKNGLNRCACMNVCVSRQRTKQRQRYFCKQIKIAFSKVRTYKVKTVCFGVKSRENMEVLWMFKSAKLFPLCVVL</sequence>
<organism evidence="1 2">
    <name type="scientific">Anopheles minimus</name>
    <dbReference type="NCBI Taxonomy" id="112268"/>
    <lineage>
        <taxon>Eukaryota</taxon>
        <taxon>Metazoa</taxon>
        <taxon>Ecdysozoa</taxon>
        <taxon>Arthropoda</taxon>
        <taxon>Hexapoda</taxon>
        <taxon>Insecta</taxon>
        <taxon>Pterygota</taxon>
        <taxon>Neoptera</taxon>
        <taxon>Endopterygota</taxon>
        <taxon>Diptera</taxon>
        <taxon>Nematocera</taxon>
        <taxon>Culicoidea</taxon>
        <taxon>Culicidae</taxon>
        <taxon>Anophelinae</taxon>
        <taxon>Anopheles</taxon>
    </lineage>
</organism>
<dbReference type="Proteomes" id="UP000075920">
    <property type="component" value="Unassembled WGS sequence"/>
</dbReference>
<evidence type="ECO:0000313" key="1">
    <source>
        <dbReference type="EnsemblMetazoa" id="AMIN014133-PB"/>
    </source>
</evidence>
<protein>
    <submittedName>
        <fullName evidence="1">Uncharacterized protein</fullName>
    </submittedName>
</protein>